<dbReference type="RefSeq" id="WP_204909841.1">
    <property type="nucleotide sequence ID" value="NZ_JACJLV010000071.1"/>
</dbReference>
<dbReference type="Gene3D" id="1.20.1260.30">
    <property type="match status" value="1"/>
</dbReference>
<dbReference type="PRINTS" id="PR00507">
    <property type="entry name" value="N12N6MTFRASE"/>
</dbReference>
<dbReference type="InterPro" id="IPR000055">
    <property type="entry name" value="Restrct_endonuc_typeI_TRD"/>
</dbReference>
<evidence type="ECO:0000256" key="7">
    <source>
        <dbReference type="ARBA" id="ARBA00022747"/>
    </source>
</evidence>
<dbReference type="PROSITE" id="PS00092">
    <property type="entry name" value="N6_MTASE"/>
    <property type="match status" value="1"/>
</dbReference>
<evidence type="ECO:0000256" key="1">
    <source>
        <dbReference type="ARBA" id="ARBA00006594"/>
    </source>
</evidence>
<evidence type="ECO:0000256" key="3">
    <source>
        <dbReference type="ARBA" id="ARBA00011900"/>
    </source>
</evidence>
<keyword evidence="4 12" id="KW-0489">Methyltransferase</keyword>
<feature type="domain" description="Type I restriction modification DNA specificity" evidence="10">
    <location>
        <begin position="535"/>
        <end position="700"/>
    </location>
</feature>
<dbReference type="SUPFAM" id="SSF116734">
    <property type="entry name" value="DNA methylase specificity domain"/>
    <property type="match status" value="1"/>
</dbReference>
<evidence type="ECO:0000256" key="8">
    <source>
        <dbReference type="ARBA" id="ARBA00023125"/>
    </source>
</evidence>
<evidence type="ECO:0000259" key="11">
    <source>
        <dbReference type="Pfam" id="PF02384"/>
    </source>
</evidence>
<dbReference type="AlphaFoldDB" id="A0A938X440"/>
<evidence type="ECO:0000259" key="10">
    <source>
        <dbReference type="Pfam" id="PF01420"/>
    </source>
</evidence>
<evidence type="ECO:0000256" key="9">
    <source>
        <dbReference type="ARBA" id="ARBA00047942"/>
    </source>
</evidence>
<accession>A0A938X440</accession>
<dbReference type="GO" id="GO:0032259">
    <property type="term" value="P:methylation"/>
    <property type="evidence" value="ECO:0007669"/>
    <property type="project" value="UniProtKB-KW"/>
</dbReference>
<keyword evidence="7" id="KW-0680">Restriction system</keyword>
<dbReference type="Proteomes" id="UP000713880">
    <property type="component" value="Unassembled WGS sequence"/>
</dbReference>
<evidence type="ECO:0000256" key="4">
    <source>
        <dbReference type="ARBA" id="ARBA00022603"/>
    </source>
</evidence>
<evidence type="ECO:0000256" key="2">
    <source>
        <dbReference type="ARBA" id="ARBA00010923"/>
    </source>
</evidence>
<dbReference type="CDD" id="cd17283">
    <property type="entry name" value="RMtype1_S_Hpy180ORF7835P_TRD2-CR2_like"/>
    <property type="match status" value="1"/>
</dbReference>
<evidence type="ECO:0000313" key="13">
    <source>
        <dbReference type="Proteomes" id="UP000713880"/>
    </source>
</evidence>
<dbReference type="GO" id="GO:0003677">
    <property type="term" value="F:DNA binding"/>
    <property type="evidence" value="ECO:0007669"/>
    <property type="project" value="UniProtKB-KW"/>
</dbReference>
<dbReference type="InterPro" id="IPR038333">
    <property type="entry name" value="T1MK-like_N_sf"/>
</dbReference>
<evidence type="ECO:0000256" key="5">
    <source>
        <dbReference type="ARBA" id="ARBA00022679"/>
    </source>
</evidence>
<feature type="domain" description="DNA methylase adenine-specific" evidence="11">
    <location>
        <begin position="125"/>
        <end position="398"/>
    </location>
</feature>
<protein>
    <recommendedName>
        <fullName evidence="3">site-specific DNA-methyltransferase (adenine-specific)</fullName>
        <ecNumber evidence="3">2.1.1.72</ecNumber>
    </recommendedName>
</protein>
<dbReference type="GO" id="GO:0008170">
    <property type="term" value="F:N-methyltransferase activity"/>
    <property type="evidence" value="ECO:0007669"/>
    <property type="project" value="InterPro"/>
</dbReference>
<dbReference type="Pfam" id="PF02384">
    <property type="entry name" value="N6_Mtase"/>
    <property type="match status" value="1"/>
</dbReference>
<dbReference type="EMBL" id="JACJLV010000071">
    <property type="protein sequence ID" value="MBM6827869.1"/>
    <property type="molecule type" value="Genomic_DNA"/>
</dbReference>
<evidence type="ECO:0000256" key="6">
    <source>
        <dbReference type="ARBA" id="ARBA00022691"/>
    </source>
</evidence>
<keyword evidence="6" id="KW-0949">S-adenosyl-L-methionine</keyword>
<keyword evidence="8" id="KW-0238">DNA-binding</keyword>
<dbReference type="GO" id="GO:0009007">
    <property type="term" value="F:site-specific DNA-methyltransferase (adenine-specific) activity"/>
    <property type="evidence" value="ECO:0007669"/>
    <property type="project" value="UniProtKB-EC"/>
</dbReference>
<comment type="caution">
    <text evidence="12">The sequence shown here is derived from an EMBL/GenBank/DDBJ whole genome shotgun (WGS) entry which is preliminary data.</text>
</comment>
<sequence>MANQKSEAALIKKVGDIANVMAAAGVGYTDYITQLTYILFLKMDNEKEELGLGSSIPNGCKWKDLCDLSGTDLIDKYEEILDELSKDEGLIGTIFTRASNKIDRPVMLAKVIEMVADEDWYMMEGDLKGAIYESILEKNGQDKKSGAGQYFTPRALIQAIVEVVDPKIGETVADPACGTGGFLLAAYEHMKGQSKDVEKQKFLKNHALFGADNTALVVTLASMNLYLHDIGVNKSPIAYQDSLIDTSDKMYNVILANPPFGTRPQGSVEVAANRPEFVRTSDNQVNFLQHIMSIVKTGGRAGVVLPDSVLTDTGATEKVREKLLKDFNLHTILRLPTGIFYANGVKTNILFFEKGKPTKDIWVYDYRTGVKHTLVTKPLKRVDLQEFVDCYCSGHEQDRKPTYTVANPNGRWRCFSEKEIQDMNNLDFKWINLDENDERTLLEITENIQAEAEGISDAVMLIKTAMLNNSSIQGERFNSIKILQDKLMADCELFKSKLIDAGIQGKLTIQLPDDGIANTLCEEKIPDKDKPFDIPKNWRWIRLGWAMEIERGGSPRPIKAYMTEEENGINWIKIGDVEKEGKYIYSTKEKIKPEGEKKSRKVYPGDFLLTNSMSFGRPYISKIEGCIHDGWLLLRNSKNVFDLDYLYWLLSSKYAYRQFVQKASGATVDNLNKDKVSSAIIPLPPLAEQRRIADRIEELLQVL</sequence>
<comment type="similarity">
    <text evidence="1">Belongs to the N(4)/N(6)-methyltransferase family.</text>
</comment>
<organism evidence="12 13">
    <name type="scientific">Mordavella massiliensis</name>
    <dbReference type="NCBI Taxonomy" id="1871024"/>
    <lineage>
        <taxon>Bacteria</taxon>
        <taxon>Bacillati</taxon>
        <taxon>Bacillota</taxon>
        <taxon>Clostridia</taxon>
        <taxon>Eubacteriales</taxon>
        <taxon>Clostridiaceae</taxon>
        <taxon>Mordavella</taxon>
    </lineage>
</organism>
<comment type="similarity">
    <text evidence="2">Belongs to the type-I restriction system S methylase family.</text>
</comment>
<reference evidence="12" key="1">
    <citation type="submission" date="2020-08" db="EMBL/GenBank/DDBJ databases">
        <authorList>
            <person name="Cejkova D."/>
            <person name="Kubasova T."/>
            <person name="Jahodarova E."/>
            <person name="Rychlik I."/>
        </authorList>
    </citation>
    <scope>NUCLEOTIDE SEQUENCE</scope>
    <source>
        <strain evidence="12">An420c</strain>
    </source>
</reference>
<dbReference type="InterPro" id="IPR029063">
    <property type="entry name" value="SAM-dependent_MTases_sf"/>
</dbReference>
<name>A0A938X440_9CLOT</name>
<dbReference type="PANTHER" id="PTHR42933:SF4">
    <property type="entry name" value="TYPE I RESTRICTION ENZYME ECOKI METHYLASE SUBUNIT"/>
    <property type="match status" value="1"/>
</dbReference>
<dbReference type="InterPro" id="IPR051537">
    <property type="entry name" value="DNA_Adenine_Mtase"/>
</dbReference>
<dbReference type="PANTHER" id="PTHR42933">
    <property type="entry name" value="SLR6095 PROTEIN"/>
    <property type="match status" value="1"/>
</dbReference>
<proteinExistence type="inferred from homology"/>
<comment type="catalytic activity">
    <reaction evidence="9">
        <text>a 2'-deoxyadenosine in DNA + S-adenosyl-L-methionine = an N(6)-methyl-2'-deoxyadenosine in DNA + S-adenosyl-L-homocysteine + H(+)</text>
        <dbReference type="Rhea" id="RHEA:15197"/>
        <dbReference type="Rhea" id="RHEA-COMP:12418"/>
        <dbReference type="Rhea" id="RHEA-COMP:12419"/>
        <dbReference type="ChEBI" id="CHEBI:15378"/>
        <dbReference type="ChEBI" id="CHEBI:57856"/>
        <dbReference type="ChEBI" id="CHEBI:59789"/>
        <dbReference type="ChEBI" id="CHEBI:90615"/>
        <dbReference type="ChEBI" id="CHEBI:90616"/>
        <dbReference type="EC" id="2.1.1.72"/>
    </reaction>
</comment>
<dbReference type="InterPro" id="IPR002052">
    <property type="entry name" value="DNA_methylase_N6_adenine_CS"/>
</dbReference>
<dbReference type="Pfam" id="PF01420">
    <property type="entry name" value="Methylase_S"/>
    <property type="match status" value="1"/>
</dbReference>
<dbReference type="InterPro" id="IPR003356">
    <property type="entry name" value="DNA_methylase_A-5"/>
</dbReference>
<dbReference type="EC" id="2.1.1.72" evidence="3"/>
<dbReference type="GO" id="GO:0009307">
    <property type="term" value="P:DNA restriction-modification system"/>
    <property type="evidence" value="ECO:0007669"/>
    <property type="project" value="UniProtKB-KW"/>
</dbReference>
<reference evidence="12" key="2">
    <citation type="journal article" date="2021" name="Sci. Rep.">
        <title>The distribution of antibiotic resistance genes in chicken gut microbiota commensals.</title>
        <authorList>
            <person name="Juricova H."/>
            <person name="Matiasovicova J."/>
            <person name="Kubasova T."/>
            <person name="Cejkova D."/>
            <person name="Rychlik I."/>
        </authorList>
    </citation>
    <scope>NUCLEOTIDE SEQUENCE</scope>
    <source>
        <strain evidence="12">An420c</strain>
    </source>
</reference>
<gene>
    <name evidence="12" type="ORF">H6A13_12350</name>
</gene>
<dbReference type="Gene3D" id="3.40.50.150">
    <property type="entry name" value="Vaccinia Virus protein VP39"/>
    <property type="match status" value="1"/>
</dbReference>
<keyword evidence="13" id="KW-1185">Reference proteome</keyword>
<dbReference type="InterPro" id="IPR044946">
    <property type="entry name" value="Restrct_endonuc_typeI_TRD_sf"/>
</dbReference>
<dbReference type="SUPFAM" id="SSF53335">
    <property type="entry name" value="S-adenosyl-L-methionine-dependent methyltransferases"/>
    <property type="match status" value="1"/>
</dbReference>
<evidence type="ECO:0000313" key="12">
    <source>
        <dbReference type="EMBL" id="MBM6827869.1"/>
    </source>
</evidence>
<keyword evidence="5" id="KW-0808">Transferase</keyword>
<dbReference type="Gene3D" id="3.90.220.20">
    <property type="entry name" value="DNA methylase specificity domains"/>
    <property type="match status" value="1"/>
</dbReference>